<evidence type="ECO:0000313" key="3">
    <source>
        <dbReference type="Proteomes" id="UP001519363"/>
    </source>
</evidence>
<dbReference type="Gene3D" id="3.40.50.1820">
    <property type="entry name" value="alpha/beta hydrolase"/>
    <property type="match status" value="1"/>
</dbReference>
<dbReference type="InterPro" id="IPR000836">
    <property type="entry name" value="PRTase_dom"/>
</dbReference>
<protein>
    <submittedName>
        <fullName evidence="2">Phosphoribosyltransferase</fullName>
    </submittedName>
</protein>
<dbReference type="SUPFAM" id="SSF53474">
    <property type="entry name" value="alpha/beta-Hydrolases"/>
    <property type="match status" value="1"/>
</dbReference>
<comment type="caution">
    <text evidence="2">The sequence shown here is derived from an EMBL/GenBank/DDBJ whole genome shotgun (WGS) entry which is preliminary data.</text>
</comment>
<dbReference type="SUPFAM" id="SSF53271">
    <property type="entry name" value="PRTase-like"/>
    <property type="match status" value="1"/>
</dbReference>
<dbReference type="InterPro" id="IPR029057">
    <property type="entry name" value="PRTase-like"/>
</dbReference>
<keyword evidence="2" id="KW-0328">Glycosyltransferase</keyword>
<dbReference type="Proteomes" id="UP001519363">
    <property type="component" value="Unassembled WGS sequence"/>
</dbReference>
<keyword evidence="3" id="KW-1185">Reference proteome</keyword>
<dbReference type="CDD" id="cd06223">
    <property type="entry name" value="PRTases_typeI"/>
    <property type="match status" value="1"/>
</dbReference>
<organism evidence="2 3">
    <name type="scientific">Crossiella equi</name>
    <dbReference type="NCBI Taxonomy" id="130796"/>
    <lineage>
        <taxon>Bacteria</taxon>
        <taxon>Bacillati</taxon>
        <taxon>Actinomycetota</taxon>
        <taxon>Actinomycetes</taxon>
        <taxon>Pseudonocardiales</taxon>
        <taxon>Pseudonocardiaceae</taxon>
        <taxon>Crossiella</taxon>
    </lineage>
</organism>
<dbReference type="RefSeq" id="WP_086788195.1">
    <property type="nucleotide sequence ID" value="NZ_JAGIOO010000001.1"/>
</dbReference>
<dbReference type="Gene3D" id="3.40.50.2020">
    <property type="match status" value="1"/>
</dbReference>
<dbReference type="InterPro" id="IPR029058">
    <property type="entry name" value="AB_hydrolase_fold"/>
</dbReference>
<name>A0ABS5ASI1_9PSEU</name>
<evidence type="ECO:0000313" key="2">
    <source>
        <dbReference type="EMBL" id="MBP2479525.1"/>
    </source>
</evidence>
<sequence>MGFVDRRDAGARLAERLGHLRGEDVVVLGVPHGGTPVAHEVVRRLGGAACAVPAVRMVLPRSPGTTLGAVGENGVVVLETDAVRRAHLSAGQLAAAERLARAELARLQDILRGIAPQQDLRGRTAVVVDDGIASGVTAVVACKAARARGAVRLVVATPICAPAAAARVAEVAEELVYLKAPRWFDAVGQHYRDFPPVTDDDLSGLLWRRRGPAVGAVGVGGEETRSGPLGLPGMLQVPERPAGLVVLAHASATARLGAWPGHVTARLNRHRFATLSVDLLTGTDGSRRVGAADTQILALRLVDVLRRMRAHETTRELPVGLLGIGAGTGVVLRAAAERGTAVRALVVGGGRPDLGPSVLSRVRTPALFLVPCLDEHGLDRAVRARERIRAASRAELVPDADHDFTTAPARNWLAKLACSWFRAQLGTGEPRRD</sequence>
<dbReference type="Gene3D" id="3.30.1310.20">
    <property type="entry name" value="PRTase-like"/>
    <property type="match status" value="1"/>
</dbReference>
<dbReference type="EMBL" id="JAGIOO010000001">
    <property type="protein sequence ID" value="MBP2479525.1"/>
    <property type="molecule type" value="Genomic_DNA"/>
</dbReference>
<reference evidence="2 3" key="1">
    <citation type="submission" date="2021-03" db="EMBL/GenBank/DDBJ databases">
        <title>Sequencing the genomes of 1000 actinobacteria strains.</title>
        <authorList>
            <person name="Klenk H.-P."/>
        </authorList>
    </citation>
    <scope>NUCLEOTIDE SEQUENCE [LARGE SCALE GENOMIC DNA]</scope>
    <source>
        <strain evidence="2 3">DSM 44580</strain>
    </source>
</reference>
<keyword evidence="2" id="KW-0808">Transferase</keyword>
<gene>
    <name evidence="2" type="ORF">JOF53_008397</name>
</gene>
<accession>A0ABS5ASI1</accession>
<feature type="domain" description="Phosphoribosyltransferase" evidence="1">
    <location>
        <begin position="13"/>
        <end position="165"/>
    </location>
</feature>
<proteinExistence type="predicted"/>
<dbReference type="Pfam" id="PF00156">
    <property type="entry name" value="Pribosyltran"/>
    <property type="match status" value="1"/>
</dbReference>
<evidence type="ECO:0000259" key="1">
    <source>
        <dbReference type="Pfam" id="PF00156"/>
    </source>
</evidence>
<dbReference type="GO" id="GO:0016757">
    <property type="term" value="F:glycosyltransferase activity"/>
    <property type="evidence" value="ECO:0007669"/>
    <property type="project" value="UniProtKB-KW"/>
</dbReference>